<dbReference type="EMBL" id="MU004239">
    <property type="protein sequence ID" value="KAF2666193.1"/>
    <property type="molecule type" value="Genomic_DNA"/>
</dbReference>
<name>A0A6A6U4H7_9PEZI</name>
<protein>
    <submittedName>
        <fullName evidence="3">Uncharacterized protein</fullName>
    </submittedName>
</protein>
<reference evidence="3" key="1">
    <citation type="journal article" date="2020" name="Stud. Mycol.">
        <title>101 Dothideomycetes genomes: a test case for predicting lifestyles and emergence of pathogens.</title>
        <authorList>
            <person name="Haridas S."/>
            <person name="Albert R."/>
            <person name="Binder M."/>
            <person name="Bloem J."/>
            <person name="Labutti K."/>
            <person name="Salamov A."/>
            <person name="Andreopoulos B."/>
            <person name="Baker S."/>
            <person name="Barry K."/>
            <person name="Bills G."/>
            <person name="Bluhm B."/>
            <person name="Cannon C."/>
            <person name="Castanera R."/>
            <person name="Culley D."/>
            <person name="Daum C."/>
            <person name="Ezra D."/>
            <person name="Gonzalez J."/>
            <person name="Henrissat B."/>
            <person name="Kuo A."/>
            <person name="Liang C."/>
            <person name="Lipzen A."/>
            <person name="Lutzoni F."/>
            <person name="Magnuson J."/>
            <person name="Mondo S."/>
            <person name="Nolan M."/>
            <person name="Ohm R."/>
            <person name="Pangilinan J."/>
            <person name="Park H.-J."/>
            <person name="Ramirez L."/>
            <person name="Alfaro M."/>
            <person name="Sun H."/>
            <person name="Tritt A."/>
            <person name="Yoshinaga Y."/>
            <person name="Zwiers L.-H."/>
            <person name="Turgeon B."/>
            <person name="Goodwin S."/>
            <person name="Spatafora J."/>
            <person name="Crous P."/>
            <person name="Grigoriev I."/>
        </authorList>
    </citation>
    <scope>NUCLEOTIDE SEQUENCE</scope>
    <source>
        <strain evidence="3">CBS 115976</strain>
    </source>
</reference>
<accession>A0A6A6U4H7</accession>
<dbReference type="AlphaFoldDB" id="A0A6A6U4H7"/>
<keyword evidence="2" id="KW-0812">Transmembrane</keyword>
<organism evidence="3 4">
    <name type="scientific">Microthyrium microscopicum</name>
    <dbReference type="NCBI Taxonomy" id="703497"/>
    <lineage>
        <taxon>Eukaryota</taxon>
        <taxon>Fungi</taxon>
        <taxon>Dikarya</taxon>
        <taxon>Ascomycota</taxon>
        <taxon>Pezizomycotina</taxon>
        <taxon>Dothideomycetes</taxon>
        <taxon>Dothideomycetes incertae sedis</taxon>
        <taxon>Microthyriales</taxon>
        <taxon>Microthyriaceae</taxon>
        <taxon>Microthyrium</taxon>
    </lineage>
</organism>
<feature type="compositionally biased region" description="Polar residues" evidence="1">
    <location>
        <begin position="118"/>
        <end position="130"/>
    </location>
</feature>
<keyword evidence="2" id="KW-1133">Transmembrane helix</keyword>
<evidence type="ECO:0000256" key="2">
    <source>
        <dbReference type="SAM" id="Phobius"/>
    </source>
</evidence>
<feature type="region of interest" description="Disordered" evidence="1">
    <location>
        <begin position="108"/>
        <end position="130"/>
    </location>
</feature>
<keyword evidence="4" id="KW-1185">Reference proteome</keyword>
<feature type="transmembrane region" description="Helical" evidence="2">
    <location>
        <begin position="12"/>
        <end position="32"/>
    </location>
</feature>
<evidence type="ECO:0000256" key="1">
    <source>
        <dbReference type="SAM" id="MobiDB-lite"/>
    </source>
</evidence>
<proteinExistence type="predicted"/>
<dbReference type="Proteomes" id="UP000799302">
    <property type="component" value="Unassembled WGS sequence"/>
</dbReference>
<evidence type="ECO:0000313" key="3">
    <source>
        <dbReference type="EMBL" id="KAF2666193.1"/>
    </source>
</evidence>
<sequence>MLEHLDIGRKLPYTVVFNCAIYAFVLLAARSVGRCQVLGRKTTRVEAHNNRKVDMEGEFFADDPEPHVREIHKVLGLVVGMIVMVDGHGRDDSRLMRKDIDPPKAKVVLGTPLGSVRPPSQTLASSRALS</sequence>
<gene>
    <name evidence="3" type="ORF">BT63DRAFT_458559</name>
</gene>
<keyword evidence="2" id="KW-0472">Membrane</keyword>
<evidence type="ECO:0000313" key="4">
    <source>
        <dbReference type="Proteomes" id="UP000799302"/>
    </source>
</evidence>